<feature type="transmembrane region" description="Helical" evidence="7">
    <location>
        <begin position="257"/>
        <end position="276"/>
    </location>
</feature>
<keyword evidence="4 7" id="KW-1133">Transmembrane helix</keyword>
<reference evidence="9" key="1">
    <citation type="submission" date="2015-09" db="EMBL/GenBank/DDBJ databases">
        <title>Scylla olivacea transcriptome.</title>
        <authorList>
            <person name="Ikhwanuddin M."/>
        </authorList>
    </citation>
    <scope>NUCLEOTIDE SEQUENCE</scope>
</reference>
<protein>
    <recommendedName>
        <fullName evidence="8">G-protein coupled receptors family 1 profile domain-containing protein</fullName>
    </recommendedName>
</protein>
<dbReference type="InterPro" id="IPR000276">
    <property type="entry name" value="GPCR_Rhodpsn"/>
</dbReference>
<dbReference type="PROSITE" id="PS00237">
    <property type="entry name" value="G_PROTEIN_RECEP_F1_1"/>
    <property type="match status" value="1"/>
</dbReference>
<feature type="domain" description="G-protein coupled receptors family 1 profile" evidence="8">
    <location>
        <begin position="1"/>
        <end position="273"/>
    </location>
</feature>
<accession>A0A0P4WI41</accession>
<dbReference type="Pfam" id="PF00001">
    <property type="entry name" value="7tm_1"/>
    <property type="match status" value="1"/>
</dbReference>
<evidence type="ECO:0000256" key="6">
    <source>
        <dbReference type="SAM" id="MobiDB-lite"/>
    </source>
</evidence>
<name>A0A0P4WI41_SCYOL</name>
<dbReference type="PROSITE" id="PS50262">
    <property type="entry name" value="G_PROTEIN_RECEP_F1_2"/>
    <property type="match status" value="1"/>
</dbReference>
<feature type="transmembrane region" description="Helical" evidence="7">
    <location>
        <begin position="12"/>
        <end position="36"/>
    </location>
</feature>
<evidence type="ECO:0000313" key="9">
    <source>
        <dbReference type="EMBL" id="JAI63685.1"/>
    </source>
</evidence>
<evidence type="ECO:0000256" key="5">
    <source>
        <dbReference type="ARBA" id="ARBA00023136"/>
    </source>
</evidence>
<evidence type="ECO:0000256" key="3">
    <source>
        <dbReference type="ARBA" id="ARBA00022692"/>
    </source>
</evidence>
<organism evidence="9">
    <name type="scientific">Scylla olivacea</name>
    <name type="common">Orange mud crab</name>
    <name type="synonym">Cancer olivacea</name>
    <dbReference type="NCBI Taxonomy" id="85551"/>
    <lineage>
        <taxon>Eukaryota</taxon>
        <taxon>Metazoa</taxon>
        <taxon>Ecdysozoa</taxon>
        <taxon>Arthropoda</taxon>
        <taxon>Crustacea</taxon>
        <taxon>Multicrustacea</taxon>
        <taxon>Malacostraca</taxon>
        <taxon>Eumalacostraca</taxon>
        <taxon>Eucarida</taxon>
        <taxon>Decapoda</taxon>
        <taxon>Pleocyemata</taxon>
        <taxon>Brachyura</taxon>
        <taxon>Eubrachyura</taxon>
        <taxon>Portunoidea</taxon>
        <taxon>Portunidae</taxon>
        <taxon>Portuninae</taxon>
        <taxon>Scylla</taxon>
    </lineage>
</organism>
<sequence>MLAACDMALSVFYIPIVVTATGCNFLDYGSALYFAHFGWTTACTFHALGTYVIVFLSLDRFVGVWFPTLFKRLQQPPFGFLHRMVAMVVVCVGVHLPFMVDATVECEGFDEEEIQLSDNSSCPNGSWVSSDGFENSFNERWHEVYRYFYNLMVRWLPYGLLAVFNFSLVVAVSLGKVRFPGTAATEVTKVDPATGTLRSGNRRQARNSERVLVVTVIAMTASYVVLTLPITIFLTALAGADTDRCSSPSPEETLRHVGNIFQLLEHVLHAVFLVLINPRFRRETLRLLGCRDSSGGEGDTTTPDDDLASATRPVSSASRSYSLVVKVRNSTVPPSCHKL</sequence>
<dbReference type="EMBL" id="GDRN01071443">
    <property type="protein sequence ID" value="JAI63685.1"/>
    <property type="molecule type" value="Transcribed_RNA"/>
</dbReference>
<evidence type="ECO:0000256" key="7">
    <source>
        <dbReference type="SAM" id="Phobius"/>
    </source>
</evidence>
<dbReference type="EMBL" id="GDRN01071444">
    <property type="protein sequence ID" value="JAI63684.1"/>
    <property type="molecule type" value="Transcribed_RNA"/>
</dbReference>
<comment type="subcellular location">
    <subcellularLocation>
        <location evidence="1">Membrane</location>
    </subcellularLocation>
</comment>
<evidence type="ECO:0000256" key="4">
    <source>
        <dbReference type="ARBA" id="ARBA00022989"/>
    </source>
</evidence>
<dbReference type="Gene3D" id="1.20.1070.10">
    <property type="entry name" value="Rhodopsin 7-helix transmembrane proteins"/>
    <property type="match status" value="1"/>
</dbReference>
<dbReference type="SUPFAM" id="SSF81321">
    <property type="entry name" value="Family A G protein-coupled receptor-like"/>
    <property type="match status" value="1"/>
</dbReference>
<feature type="transmembrane region" description="Helical" evidence="7">
    <location>
        <begin position="80"/>
        <end position="100"/>
    </location>
</feature>
<keyword evidence="3 7" id="KW-0812">Transmembrane</keyword>
<feature type="transmembrane region" description="Helical" evidence="7">
    <location>
        <begin position="155"/>
        <end position="174"/>
    </location>
</feature>
<comment type="similarity">
    <text evidence="2">Belongs to the G-protein coupled receptor 1 family.</text>
</comment>
<evidence type="ECO:0000259" key="8">
    <source>
        <dbReference type="PROSITE" id="PS50262"/>
    </source>
</evidence>
<dbReference type="PANTHER" id="PTHR47760">
    <property type="entry name" value="G-PROTEIN COUPLED RECEPTOR B0563.6-LIKE PROTEIN-RELATED"/>
    <property type="match status" value="1"/>
</dbReference>
<evidence type="ECO:0000256" key="1">
    <source>
        <dbReference type="ARBA" id="ARBA00004370"/>
    </source>
</evidence>
<dbReference type="InterPro" id="IPR053093">
    <property type="entry name" value="GPCR-like"/>
</dbReference>
<proteinExistence type="inferred from homology"/>
<evidence type="ECO:0000256" key="2">
    <source>
        <dbReference type="ARBA" id="ARBA00010663"/>
    </source>
</evidence>
<dbReference type="GO" id="GO:0004930">
    <property type="term" value="F:G protein-coupled receptor activity"/>
    <property type="evidence" value="ECO:0007669"/>
    <property type="project" value="InterPro"/>
</dbReference>
<keyword evidence="5 7" id="KW-0472">Membrane</keyword>
<feature type="region of interest" description="Disordered" evidence="6">
    <location>
        <begin position="291"/>
        <end position="313"/>
    </location>
</feature>
<dbReference type="AlphaFoldDB" id="A0A0P4WI41"/>
<feature type="transmembrane region" description="Helical" evidence="7">
    <location>
        <begin position="211"/>
        <end position="237"/>
    </location>
</feature>
<dbReference type="PANTHER" id="PTHR47760:SF1">
    <property type="entry name" value="G-PROTEIN COUPLED RECEPTORS FAMILY 1 PROFILE DOMAIN-CONTAINING PROTEIN"/>
    <property type="match status" value="1"/>
</dbReference>
<dbReference type="GO" id="GO:0016020">
    <property type="term" value="C:membrane"/>
    <property type="evidence" value="ECO:0007669"/>
    <property type="project" value="UniProtKB-SubCell"/>
</dbReference>
<dbReference type="InterPro" id="IPR017452">
    <property type="entry name" value="GPCR_Rhodpsn_7TM"/>
</dbReference>